<dbReference type="Pfam" id="PF00004">
    <property type="entry name" value="AAA"/>
    <property type="match status" value="2"/>
</dbReference>
<evidence type="ECO:0000256" key="4">
    <source>
        <dbReference type="RuleBase" id="RU003651"/>
    </source>
</evidence>
<evidence type="ECO:0000256" key="3">
    <source>
        <dbReference type="ARBA" id="ARBA00022840"/>
    </source>
</evidence>
<dbReference type="GO" id="GO:0005524">
    <property type="term" value="F:ATP binding"/>
    <property type="evidence" value="ECO:0007669"/>
    <property type="project" value="UniProtKB-KW"/>
</dbReference>
<dbReference type="PANTHER" id="PTHR23077">
    <property type="entry name" value="AAA-FAMILY ATPASE"/>
    <property type="match status" value="1"/>
</dbReference>
<dbReference type="InterPro" id="IPR003960">
    <property type="entry name" value="ATPase_AAA_CS"/>
</dbReference>
<evidence type="ECO:0000313" key="8">
    <source>
        <dbReference type="Proteomes" id="UP001420932"/>
    </source>
</evidence>
<keyword evidence="2 4" id="KW-0547">Nucleotide-binding</keyword>
<reference evidence="7 8" key="1">
    <citation type="submission" date="2024-01" db="EMBL/GenBank/DDBJ databases">
        <title>Genome assemblies of Stephania.</title>
        <authorList>
            <person name="Yang L."/>
        </authorList>
    </citation>
    <scope>NUCLEOTIDE SEQUENCE [LARGE SCALE GENOMIC DNA]</scope>
    <source>
        <strain evidence="7">YNDBR</strain>
        <tissue evidence="7">Leaf</tissue>
    </source>
</reference>
<protein>
    <recommendedName>
        <fullName evidence="6">AAA+ ATPase domain-containing protein</fullName>
    </recommendedName>
</protein>
<proteinExistence type="inferred from homology"/>
<feature type="transmembrane region" description="Helical" evidence="5">
    <location>
        <begin position="582"/>
        <end position="604"/>
    </location>
</feature>
<dbReference type="InterPro" id="IPR003593">
    <property type="entry name" value="AAA+_ATPase"/>
</dbReference>
<name>A0AAP0P1S5_9MAGN</name>
<dbReference type="InterPro" id="IPR041569">
    <property type="entry name" value="AAA_lid_3"/>
</dbReference>
<evidence type="ECO:0000259" key="6">
    <source>
        <dbReference type="SMART" id="SM00382"/>
    </source>
</evidence>
<dbReference type="Gene3D" id="1.10.8.60">
    <property type="match status" value="2"/>
</dbReference>
<dbReference type="GO" id="GO:0016887">
    <property type="term" value="F:ATP hydrolysis activity"/>
    <property type="evidence" value="ECO:0007669"/>
    <property type="project" value="InterPro"/>
</dbReference>
<dbReference type="InterPro" id="IPR003959">
    <property type="entry name" value="ATPase_AAA_core"/>
</dbReference>
<dbReference type="AlphaFoldDB" id="A0AAP0P1S5"/>
<keyword evidence="5" id="KW-1133">Transmembrane helix</keyword>
<accession>A0AAP0P1S5</accession>
<dbReference type="SMART" id="SM00382">
    <property type="entry name" value="AAA"/>
    <property type="match status" value="2"/>
</dbReference>
<feature type="domain" description="AAA+ ATPase" evidence="6">
    <location>
        <begin position="331"/>
        <end position="470"/>
    </location>
</feature>
<keyword evidence="5" id="KW-0472">Membrane</keyword>
<dbReference type="InterPro" id="IPR050168">
    <property type="entry name" value="AAA_ATPase_domain"/>
</dbReference>
<dbReference type="Proteomes" id="UP001420932">
    <property type="component" value="Unassembled WGS sequence"/>
</dbReference>
<dbReference type="PANTHER" id="PTHR23077:SF117">
    <property type="entry name" value="AAA+ ATPASE DOMAIN-CONTAINING PROTEIN"/>
    <property type="match status" value="1"/>
</dbReference>
<evidence type="ECO:0000256" key="1">
    <source>
        <dbReference type="ARBA" id="ARBA00006914"/>
    </source>
</evidence>
<evidence type="ECO:0000256" key="5">
    <source>
        <dbReference type="SAM" id="Phobius"/>
    </source>
</evidence>
<sequence length="618" mass="67613">MPPESPILGFRMESSCNSNSSNASTTAINNPWKAEEAVAGNAQALQSLREFITFPVLYPKEARTIGLKWRRGLLLHGPPGTGKTSLVKAVVRECGAHLTVIGPASVYRAHAGESGRILRETFAEASSHATINRPSVIFIDEIDVICPKRNPRREQGICLVSQLSMLMDANNSSSTSHPQVFVVASTNRVDAIDPALRRFGRFDVEIKVTVPTVDERLQILKLYSKKLPMEPSVDLQAIALSCNGYVGADLKALCYEVEISAKKRSSNVTMDDWEHARSAVGSSITRGVTVKIPKVSWEDIGGLRDLKKKLQQAVEWPIKHSDTFSRLGISPLRGILLHGPPGCSKTTLAKAAAHATQASLFSLSGADYYSMYVGEGEALLRNTFQKARLAAPSIIFLDEVDGVASKRSGNSSNQVTVEERLLSTLLTEMDGLEEAKGVLVLAATNRPDAIDSALMRPGRFDLVLYVPPPDLEARYEILQVHARKMKVADDVDLQRVAEDTELFTGAELENLCSKAGMLAMRENIFEPIVCDRHFQAARLSSKPALTQQKIEYYGSFMKNTSLRSHVQPGSLISKQNKHKKNLLGHVNIGILCFGLTLVASYLLINVDQTPPLSELAST</sequence>
<evidence type="ECO:0000256" key="2">
    <source>
        <dbReference type="ARBA" id="ARBA00022741"/>
    </source>
</evidence>
<dbReference type="FunFam" id="1.10.8.60:FF:000038">
    <property type="entry name" value="spermatogenesis-associated protein 5-like protein 1"/>
    <property type="match status" value="1"/>
</dbReference>
<comment type="similarity">
    <text evidence="1 4">Belongs to the AAA ATPase family.</text>
</comment>
<dbReference type="FunFam" id="3.40.50.300:FF:001107">
    <property type="entry name" value="Cell division control protein 48-B-like protein"/>
    <property type="match status" value="1"/>
</dbReference>
<feature type="domain" description="AAA+ ATPase" evidence="6">
    <location>
        <begin position="69"/>
        <end position="212"/>
    </location>
</feature>
<keyword evidence="3 4" id="KW-0067">ATP-binding</keyword>
<dbReference type="Gene3D" id="3.40.50.300">
    <property type="entry name" value="P-loop containing nucleotide triphosphate hydrolases"/>
    <property type="match status" value="2"/>
</dbReference>
<dbReference type="EMBL" id="JBBNAF010000007">
    <property type="protein sequence ID" value="KAK9127148.1"/>
    <property type="molecule type" value="Genomic_DNA"/>
</dbReference>
<dbReference type="SUPFAM" id="SSF52540">
    <property type="entry name" value="P-loop containing nucleoside triphosphate hydrolases"/>
    <property type="match status" value="2"/>
</dbReference>
<evidence type="ECO:0000313" key="7">
    <source>
        <dbReference type="EMBL" id="KAK9127148.1"/>
    </source>
</evidence>
<keyword evidence="8" id="KW-1185">Reference proteome</keyword>
<keyword evidence="5" id="KW-0812">Transmembrane</keyword>
<comment type="caution">
    <text evidence="7">The sequence shown here is derived from an EMBL/GenBank/DDBJ whole genome shotgun (WGS) entry which is preliminary data.</text>
</comment>
<dbReference type="PROSITE" id="PS00674">
    <property type="entry name" value="AAA"/>
    <property type="match status" value="1"/>
</dbReference>
<dbReference type="Pfam" id="PF17862">
    <property type="entry name" value="AAA_lid_3"/>
    <property type="match status" value="2"/>
</dbReference>
<gene>
    <name evidence="7" type="ORF">Syun_015945</name>
</gene>
<dbReference type="FunFam" id="3.40.50.300:FF:000061">
    <property type="entry name" value="ATPase family, AAA domain-containing 2"/>
    <property type="match status" value="1"/>
</dbReference>
<dbReference type="InterPro" id="IPR027417">
    <property type="entry name" value="P-loop_NTPase"/>
</dbReference>
<organism evidence="7 8">
    <name type="scientific">Stephania yunnanensis</name>
    <dbReference type="NCBI Taxonomy" id="152371"/>
    <lineage>
        <taxon>Eukaryota</taxon>
        <taxon>Viridiplantae</taxon>
        <taxon>Streptophyta</taxon>
        <taxon>Embryophyta</taxon>
        <taxon>Tracheophyta</taxon>
        <taxon>Spermatophyta</taxon>
        <taxon>Magnoliopsida</taxon>
        <taxon>Ranunculales</taxon>
        <taxon>Menispermaceae</taxon>
        <taxon>Menispermoideae</taxon>
        <taxon>Cissampelideae</taxon>
        <taxon>Stephania</taxon>
    </lineage>
</organism>